<dbReference type="Pfam" id="PF01940">
    <property type="entry name" value="DUF92"/>
    <property type="match status" value="1"/>
</dbReference>
<evidence type="ECO:0000256" key="4">
    <source>
        <dbReference type="ARBA" id="ARBA00022989"/>
    </source>
</evidence>
<evidence type="ECO:0000256" key="5">
    <source>
        <dbReference type="ARBA" id="ARBA00023136"/>
    </source>
</evidence>
<dbReference type="Proteomes" id="UP001562354">
    <property type="component" value="Unassembled WGS sequence"/>
</dbReference>
<evidence type="ECO:0000256" key="6">
    <source>
        <dbReference type="SAM" id="Phobius"/>
    </source>
</evidence>
<organism evidence="7 8">
    <name type="scientific">Neodothiora populina</name>
    <dbReference type="NCBI Taxonomy" id="2781224"/>
    <lineage>
        <taxon>Eukaryota</taxon>
        <taxon>Fungi</taxon>
        <taxon>Dikarya</taxon>
        <taxon>Ascomycota</taxon>
        <taxon>Pezizomycotina</taxon>
        <taxon>Dothideomycetes</taxon>
        <taxon>Dothideomycetidae</taxon>
        <taxon>Dothideales</taxon>
        <taxon>Dothioraceae</taxon>
        <taxon>Neodothiora</taxon>
    </lineage>
</organism>
<dbReference type="EMBL" id="JBFMKM010000010">
    <property type="protein sequence ID" value="KAL1303418.1"/>
    <property type="molecule type" value="Genomic_DNA"/>
</dbReference>
<comment type="subcellular location">
    <subcellularLocation>
        <location evidence="1">Membrane</location>
        <topology evidence="1">Multi-pass membrane protein</topology>
    </subcellularLocation>
</comment>
<dbReference type="GeneID" id="95980508"/>
<keyword evidence="4 6" id="KW-1133">Transmembrane helix</keyword>
<name>A0ABR3PB82_9PEZI</name>
<dbReference type="RefSeq" id="XP_069199693.1">
    <property type="nucleotide sequence ID" value="XM_069346817.1"/>
</dbReference>
<evidence type="ECO:0000256" key="1">
    <source>
        <dbReference type="ARBA" id="ARBA00004141"/>
    </source>
</evidence>
<feature type="transmembrane region" description="Helical" evidence="6">
    <location>
        <begin position="230"/>
        <end position="253"/>
    </location>
</feature>
<dbReference type="InterPro" id="IPR002794">
    <property type="entry name" value="DUF92_TMEM19"/>
</dbReference>
<gene>
    <name evidence="7" type="ORF">AAFC00_006809</name>
</gene>
<dbReference type="PANTHER" id="PTHR13353:SF5">
    <property type="entry name" value="TRANSMEMBRANE PROTEIN 19"/>
    <property type="match status" value="1"/>
</dbReference>
<evidence type="ECO:0000256" key="2">
    <source>
        <dbReference type="ARBA" id="ARBA00009012"/>
    </source>
</evidence>
<proteinExistence type="inferred from homology"/>
<comment type="caution">
    <text evidence="7">The sequence shown here is derived from an EMBL/GenBank/DDBJ whole genome shotgun (WGS) entry which is preliminary data.</text>
</comment>
<feature type="transmembrane region" description="Helical" evidence="6">
    <location>
        <begin position="298"/>
        <end position="318"/>
    </location>
</feature>
<keyword evidence="3 6" id="KW-0812">Transmembrane</keyword>
<keyword evidence="5 6" id="KW-0472">Membrane</keyword>
<comment type="similarity">
    <text evidence="2">Belongs to the TMEM19 family.</text>
</comment>
<evidence type="ECO:0000256" key="3">
    <source>
        <dbReference type="ARBA" id="ARBA00022692"/>
    </source>
</evidence>
<keyword evidence="8" id="KW-1185">Reference proteome</keyword>
<sequence>MLQTISSFVTAHAPQVLVTVALVVYSLSKKKLTPDGIAAAIVTAVIHMLHPWSVFFYLLVTFFMAGTIATKVHHKQKALLTQSSQGGSGGEASHGRSAAQVFANALPAGLLILLDVYLHYSGTPSSSVSSYFTSFFSSSAKTTSELVLPVGIICSYAAATADTLSSELGILSPSAPFLITQPWKSVPKGTNGGVTITGLAWGLFGGFLTGVTSILLLPSSVFSSESLTKLRLVAGVSVAGLFGSVLDSVLGAVCQATVEDKASGRVVEGENGRRVLVGAGAGGSRVQRGMDLLNNNGVNFAMAMGTGAVGMLVFAGLAS</sequence>
<evidence type="ECO:0000313" key="7">
    <source>
        <dbReference type="EMBL" id="KAL1303418.1"/>
    </source>
</evidence>
<accession>A0ABR3PB82</accession>
<feature type="transmembrane region" description="Helical" evidence="6">
    <location>
        <begin position="199"/>
        <end position="218"/>
    </location>
</feature>
<feature type="transmembrane region" description="Helical" evidence="6">
    <location>
        <begin position="32"/>
        <end position="49"/>
    </location>
</feature>
<protein>
    <submittedName>
        <fullName evidence="7">Uncharacterized protein</fullName>
    </submittedName>
</protein>
<evidence type="ECO:0000313" key="8">
    <source>
        <dbReference type="Proteomes" id="UP001562354"/>
    </source>
</evidence>
<reference evidence="7 8" key="1">
    <citation type="submission" date="2024-07" db="EMBL/GenBank/DDBJ databases">
        <title>Draft sequence of the Neodothiora populina.</title>
        <authorList>
            <person name="Drown D.D."/>
            <person name="Schuette U.S."/>
            <person name="Buechlein A.B."/>
            <person name="Rusch D.R."/>
            <person name="Winton L.W."/>
            <person name="Adams G.A."/>
        </authorList>
    </citation>
    <scope>NUCLEOTIDE SEQUENCE [LARGE SCALE GENOMIC DNA]</scope>
    <source>
        <strain evidence="7 8">CPC 39397</strain>
    </source>
</reference>
<feature type="transmembrane region" description="Helical" evidence="6">
    <location>
        <begin position="6"/>
        <end position="25"/>
    </location>
</feature>
<dbReference type="PANTHER" id="PTHR13353">
    <property type="entry name" value="TRANSMEMBRANE PROTEIN 19"/>
    <property type="match status" value="1"/>
</dbReference>